<evidence type="ECO:0000313" key="5">
    <source>
        <dbReference type="Proteomes" id="UP000327179"/>
    </source>
</evidence>
<dbReference type="InterPro" id="IPR001670">
    <property type="entry name" value="ADH_Fe/GldA"/>
</dbReference>
<gene>
    <name evidence="4" type="ORF">FXN65_13150</name>
</gene>
<proteinExistence type="inferred from homology"/>
<dbReference type="InterPro" id="IPR039697">
    <property type="entry name" value="Alcohol_dehydrogenase_Fe"/>
</dbReference>
<protein>
    <submittedName>
        <fullName evidence="4">Iron-containing alcohol dehydrogenase</fullName>
    </submittedName>
</protein>
<dbReference type="AlphaFoldDB" id="A0A5J6QQF4"/>
<evidence type="ECO:0000313" key="4">
    <source>
        <dbReference type="EMBL" id="QEY62976.1"/>
    </source>
</evidence>
<evidence type="ECO:0000259" key="3">
    <source>
        <dbReference type="Pfam" id="PF00465"/>
    </source>
</evidence>
<dbReference type="GO" id="GO:0004022">
    <property type="term" value="F:alcohol dehydrogenase (NAD+) activity"/>
    <property type="evidence" value="ECO:0007669"/>
    <property type="project" value="TreeGrafter"/>
</dbReference>
<dbReference type="PANTHER" id="PTHR11496:SF102">
    <property type="entry name" value="ALCOHOL DEHYDROGENASE 4"/>
    <property type="match status" value="1"/>
</dbReference>
<dbReference type="Proteomes" id="UP000327179">
    <property type="component" value="Chromosome"/>
</dbReference>
<organism evidence="4 5">
    <name type="scientific">Metapseudomonas lalkuanensis</name>
    <dbReference type="NCBI Taxonomy" id="2604832"/>
    <lineage>
        <taxon>Bacteria</taxon>
        <taxon>Pseudomonadati</taxon>
        <taxon>Pseudomonadota</taxon>
        <taxon>Gammaproteobacteria</taxon>
        <taxon>Pseudomonadales</taxon>
        <taxon>Pseudomonadaceae</taxon>
        <taxon>Metapseudomonas</taxon>
    </lineage>
</organism>
<feature type="domain" description="Alcohol dehydrogenase iron-type/glycerol dehydrogenase GldA" evidence="3">
    <location>
        <begin position="11"/>
        <end position="95"/>
    </location>
</feature>
<keyword evidence="2" id="KW-0560">Oxidoreductase</keyword>
<evidence type="ECO:0000256" key="2">
    <source>
        <dbReference type="ARBA" id="ARBA00023002"/>
    </source>
</evidence>
<name>A0A5J6QQF4_9GAMM</name>
<reference evidence="4 5" key="1">
    <citation type="submission" date="2019-08" db="EMBL/GenBank/DDBJ databases">
        <title>Whole-genome Sequencing of e-waste polymer degrading bacterium Pseudomonas sp. strain PE08.</title>
        <authorList>
            <person name="Kirdat K."/>
            <person name="Debbarma P."/>
            <person name="Narawade N."/>
            <person name="Suyal D."/>
            <person name="Thorat V."/>
            <person name="Shouche Y."/>
            <person name="Goel R."/>
            <person name="Yadav A."/>
        </authorList>
    </citation>
    <scope>NUCLEOTIDE SEQUENCE [LARGE SCALE GENOMIC DNA]</scope>
    <source>
        <strain evidence="4 5">PE08</strain>
    </source>
</reference>
<comment type="similarity">
    <text evidence="1">Belongs to the iron-containing alcohol dehydrogenase family.</text>
</comment>
<accession>A0A5J6QQF4</accession>
<dbReference type="SUPFAM" id="SSF56796">
    <property type="entry name" value="Dehydroquinate synthase-like"/>
    <property type="match status" value="1"/>
</dbReference>
<dbReference type="PANTHER" id="PTHR11496">
    <property type="entry name" value="ALCOHOL DEHYDROGENASE"/>
    <property type="match status" value="1"/>
</dbReference>
<dbReference type="GO" id="GO:0046872">
    <property type="term" value="F:metal ion binding"/>
    <property type="evidence" value="ECO:0007669"/>
    <property type="project" value="InterPro"/>
</dbReference>
<sequence>MRTLAFNTTKSILIECGASRRLAAPVRSMGCQSVLIVTDPGVLKAHLLDSAVAELERDRLQVTVFSEVQADPPESVILAAVETAKARSVDCVIGFCSGLHRVRLCRPCQQPVDDHA</sequence>
<dbReference type="EMBL" id="CP043311">
    <property type="protein sequence ID" value="QEY62976.1"/>
    <property type="molecule type" value="Genomic_DNA"/>
</dbReference>
<dbReference type="Pfam" id="PF00465">
    <property type="entry name" value="Fe-ADH"/>
    <property type="match status" value="1"/>
</dbReference>
<dbReference type="RefSeq" id="WP_151133631.1">
    <property type="nucleotide sequence ID" value="NZ_CP043311.1"/>
</dbReference>
<evidence type="ECO:0000256" key="1">
    <source>
        <dbReference type="ARBA" id="ARBA00007358"/>
    </source>
</evidence>
<keyword evidence="5" id="KW-1185">Reference proteome</keyword>
<dbReference type="KEGG" id="plal:FXN65_13150"/>
<dbReference type="Gene3D" id="3.40.50.1970">
    <property type="match status" value="1"/>
</dbReference>